<gene>
    <name evidence="8" type="ORF">N866_02740</name>
</gene>
<feature type="domain" description="DarT" evidence="7">
    <location>
        <begin position="7"/>
        <end position="194"/>
    </location>
</feature>
<dbReference type="Pfam" id="PF14487">
    <property type="entry name" value="DarT"/>
    <property type="match status" value="1"/>
</dbReference>
<comment type="catalytic activity">
    <reaction evidence="6">
        <text>a thymidine in DNA + NAD(+) = an N-(ADP-alpha-D-ribosyl)-thymidine in DNA + nicotinamide + H(+)</text>
        <dbReference type="Rhea" id="RHEA:71651"/>
        <dbReference type="Rhea" id="RHEA-COMP:13556"/>
        <dbReference type="Rhea" id="RHEA-COMP:18051"/>
        <dbReference type="ChEBI" id="CHEBI:15378"/>
        <dbReference type="ChEBI" id="CHEBI:17154"/>
        <dbReference type="ChEBI" id="CHEBI:57540"/>
        <dbReference type="ChEBI" id="CHEBI:137386"/>
        <dbReference type="ChEBI" id="CHEBI:191199"/>
    </reaction>
</comment>
<dbReference type="RefSeq" id="WP_052022958.1">
    <property type="nucleotide sequence ID" value="NZ_AXCW01000123.1"/>
</dbReference>
<organism evidence="8 9">
    <name type="scientific">Actinotalea ferrariae CF5-4</name>
    <dbReference type="NCBI Taxonomy" id="948458"/>
    <lineage>
        <taxon>Bacteria</taxon>
        <taxon>Bacillati</taxon>
        <taxon>Actinomycetota</taxon>
        <taxon>Actinomycetes</taxon>
        <taxon>Micrococcales</taxon>
        <taxon>Cellulomonadaceae</taxon>
        <taxon>Actinotalea</taxon>
    </lineage>
</organism>
<comment type="similarity">
    <text evidence="6">Belongs to the DarT ADP-ribosyltransferase family.</text>
</comment>
<comment type="caution">
    <text evidence="8">The sequence shown here is derived from an EMBL/GenBank/DDBJ whole genome shotgun (WGS) entry which is preliminary data.</text>
</comment>
<evidence type="ECO:0000313" key="9">
    <source>
        <dbReference type="Proteomes" id="UP000019753"/>
    </source>
</evidence>
<keyword evidence="1 6" id="KW-1277">Toxin-antitoxin system</keyword>
<dbReference type="Proteomes" id="UP000019753">
    <property type="component" value="Unassembled WGS sequence"/>
</dbReference>
<keyword evidence="3 6" id="KW-0808">Transferase</keyword>
<dbReference type="AlphaFoldDB" id="A0A021VVM8"/>
<dbReference type="GO" id="GO:0016757">
    <property type="term" value="F:glycosyltransferase activity"/>
    <property type="evidence" value="ECO:0007669"/>
    <property type="project" value="UniProtKB-UniRule"/>
</dbReference>
<dbReference type="OrthoDB" id="9780211at2"/>
<dbReference type="PROSITE" id="PS52018">
    <property type="entry name" value="DART"/>
    <property type="match status" value="1"/>
</dbReference>
<protein>
    <recommendedName>
        <fullName evidence="7">DarT domain-containing protein</fullName>
    </recommendedName>
</protein>
<feature type="active site" evidence="6">
    <location>
        <position position="150"/>
    </location>
</feature>
<evidence type="ECO:0000259" key="7">
    <source>
        <dbReference type="PROSITE" id="PS52018"/>
    </source>
</evidence>
<sequence>MERSRVIELHYMAPFENLPSIAEHGILSHVRAAELPHRSVALEDVQVRRDARMVPQGRALHEYVNLYFDARNAMMYSRRSDDLAVVRVSAAVLDLPGVVVTDGNAANNGTAFYPSPGGLSNLDEDRVFAEWWDHPDPWVKQERKRQRQAEVLVPDTVPPGLILGCYTWKTGGVEACQRLVGHWSVEVNSRVYFG</sequence>
<proteinExistence type="inferred from homology"/>
<comment type="caution">
    <text evidence="6">Lacks conserved residue(s) required for the propagation of feature annotation.</text>
</comment>
<reference evidence="8 9" key="1">
    <citation type="submission" date="2014-01" db="EMBL/GenBank/DDBJ databases">
        <title>Actinotalea ferrariae CF5-4.</title>
        <authorList>
            <person name="Chen F."/>
            <person name="Li Y."/>
            <person name="Wang G."/>
        </authorList>
    </citation>
    <scope>NUCLEOTIDE SEQUENCE [LARGE SCALE GENOMIC DNA]</scope>
    <source>
        <strain evidence="8 9">CF5-4</strain>
    </source>
</reference>
<keyword evidence="5 6" id="KW-0238">DNA-binding</keyword>
<evidence type="ECO:0000256" key="4">
    <source>
        <dbReference type="ARBA" id="ARBA00022695"/>
    </source>
</evidence>
<feature type="binding site" evidence="6">
    <location>
        <begin position="11"/>
        <end position="13"/>
    </location>
    <ligand>
        <name>NAD(+)</name>
        <dbReference type="ChEBI" id="CHEBI:57540"/>
    </ligand>
</feature>
<dbReference type="GO" id="GO:0003677">
    <property type="term" value="F:DNA binding"/>
    <property type="evidence" value="ECO:0007669"/>
    <property type="project" value="UniProtKB-UniRule"/>
</dbReference>
<evidence type="ECO:0000256" key="1">
    <source>
        <dbReference type="ARBA" id="ARBA00022649"/>
    </source>
</evidence>
<keyword evidence="2 6" id="KW-0328">Glycosyltransferase</keyword>
<keyword evidence="9" id="KW-1185">Reference proteome</keyword>
<evidence type="ECO:0000256" key="2">
    <source>
        <dbReference type="ARBA" id="ARBA00022676"/>
    </source>
</evidence>
<dbReference type="EMBL" id="AXCW01000123">
    <property type="protein sequence ID" value="EYR63127.1"/>
    <property type="molecule type" value="Genomic_DNA"/>
</dbReference>
<accession>A0A021VVM8</accession>
<feature type="binding site" evidence="6">
    <location>
        <position position="49"/>
    </location>
    <ligand>
        <name>NAD(+)</name>
        <dbReference type="ChEBI" id="CHEBI:57540"/>
    </ligand>
</feature>
<keyword evidence="4 6" id="KW-0548">Nucleotidyltransferase</keyword>
<name>A0A021VVM8_9CELL</name>
<evidence type="ECO:0000256" key="5">
    <source>
        <dbReference type="ARBA" id="ARBA00023125"/>
    </source>
</evidence>
<evidence type="ECO:0000256" key="6">
    <source>
        <dbReference type="PROSITE-ProRule" id="PRU01362"/>
    </source>
</evidence>
<feature type="active site" description="Proton acceptor" evidence="6">
    <location>
        <position position="49"/>
    </location>
</feature>
<dbReference type="GO" id="GO:0016779">
    <property type="term" value="F:nucleotidyltransferase activity"/>
    <property type="evidence" value="ECO:0007669"/>
    <property type="project" value="UniProtKB-UniRule"/>
</dbReference>
<dbReference type="InterPro" id="IPR029494">
    <property type="entry name" value="DarT"/>
</dbReference>
<evidence type="ECO:0000256" key="3">
    <source>
        <dbReference type="ARBA" id="ARBA00022679"/>
    </source>
</evidence>
<evidence type="ECO:0000313" key="8">
    <source>
        <dbReference type="EMBL" id="EYR63127.1"/>
    </source>
</evidence>